<gene>
    <name evidence="1" type="ORF">S03H2_59077</name>
</gene>
<evidence type="ECO:0008006" key="2">
    <source>
        <dbReference type="Google" id="ProtNLM"/>
    </source>
</evidence>
<protein>
    <recommendedName>
        <fullName evidence="2">ArsR family transcriptional regulator</fullName>
    </recommendedName>
</protein>
<dbReference type="InterPro" id="IPR036388">
    <property type="entry name" value="WH-like_DNA-bd_sf"/>
</dbReference>
<dbReference type="AlphaFoldDB" id="X1JDA4"/>
<sequence length="45" mass="5472">IKRHLDDLRAKNLVVEPRIVINQYGIKEKYYHATAKRFIVHLEWP</sequence>
<evidence type="ECO:0000313" key="1">
    <source>
        <dbReference type="EMBL" id="GAH79470.1"/>
    </source>
</evidence>
<reference evidence="1" key="1">
    <citation type="journal article" date="2014" name="Front. Microbiol.">
        <title>High frequency of phylogenetically diverse reductive dehalogenase-homologous genes in deep subseafloor sedimentary metagenomes.</title>
        <authorList>
            <person name="Kawai M."/>
            <person name="Futagami T."/>
            <person name="Toyoda A."/>
            <person name="Takaki Y."/>
            <person name="Nishi S."/>
            <person name="Hori S."/>
            <person name="Arai W."/>
            <person name="Tsubouchi T."/>
            <person name="Morono Y."/>
            <person name="Uchiyama I."/>
            <person name="Ito T."/>
            <person name="Fujiyama A."/>
            <person name="Inagaki F."/>
            <person name="Takami H."/>
        </authorList>
    </citation>
    <scope>NUCLEOTIDE SEQUENCE</scope>
    <source>
        <strain evidence="1">Expedition CK06-06</strain>
    </source>
</reference>
<feature type="non-terminal residue" evidence="1">
    <location>
        <position position="1"/>
    </location>
</feature>
<accession>X1JDA4</accession>
<proteinExistence type="predicted"/>
<dbReference type="EMBL" id="BARU01037971">
    <property type="protein sequence ID" value="GAH79470.1"/>
    <property type="molecule type" value="Genomic_DNA"/>
</dbReference>
<name>X1JDA4_9ZZZZ</name>
<organism evidence="1">
    <name type="scientific">marine sediment metagenome</name>
    <dbReference type="NCBI Taxonomy" id="412755"/>
    <lineage>
        <taxon>unclassified sequences</taxon>
        <taxon>metagenomes</taxon>
        <taxon>ecological metagenomes</taxon>
    </lineage>
</organism>
<comment type="caution">
    <text evidence="1">The sequence shown here is derived from an EMBL/GenBank/DDBJ whole genome shotgun (WGS) entry which is preliminary data.</text>
</comment>
<dbReference type="Gene3D" id="1.10.10.10">
    <property type="entry name" value="Winged helix-like DNA-binding domain superfamily/Winged helix DNA-binding domain"/>
    <property type="match status" value="1"/>
</dbReference>